<proteinExistence type="predicted"/>
<sequence length="706" mass="77707">MLSPSPEDEDEASDDGDGITNSPSDDEAGAEPPPLPRPVSPAPQPLQMAPPYDPGYPPELGSVHPPPPYSYGPVPGPAYGYGGGYGGADMGGYGQSFYNYNISYQSQPPPPSVAIEQHPQATDATVQYYRYQGEATASSDAHYSGYNYSYPYPYPQGGGLTPVAAASSWELAAPLPTPSPPRVSAWDFLDPFQAVESYHQDHPAPAAAPAIHAPSLSSDDIEEDEDIPELEDEESGVVVREAHAGEECTCVNSVSEEIMHETSSSDDELDSKSDGNSSCEEEPEGHIEFRSSDAISSSIVDGVESVVEEQLNDPGVAEPPAAVPERMYNSDVEVVQEIKLQFDNASKSAGDVSKMLEVDKMPYNQKKNSGLKVPSMMICGQPLKGKAIMQFEEEKAMECGNLSSSLQKLYIWEKKLLKEVKAAEKIRILYEKKHKEQKKLYYGGAEAHKLEAIEIDVKKLATKLNIAIHIANATSKNINKLRDDELWFQTNELIRGFMQMWHTMSHCHQMQWLALSHAKSMDSNMAAPRLSGYHIDLLKQLELQLLDLITNFAHWLNAQKNYATYLNEWLKKGIEYEPEVTDDGVPPFSPGHLGAPPVFTIYNNWAVSMERISKAEVVGAMHALASNVMSLWEHHRSMDVDDKVMRKVVKKMVLLSNQSGVSSSALAAEAGLQSCMSKVFEAMESFAASCETAYKDLHIHAEEERN</sequence>
<protein>
    <recommendedName>
        <fullName evidence="2">DUF632 domain-containing protein</fullName>
    </recommendedName>
</protein>
<evidence type="ECO:0000256" key="1">
    <source>
        <dbReference type="SAM" id="MobiDB-lite"/>
    </source>
</evidence>
<name>A0A8T0R606_PANVG</name>
<dbReference type="InterPro" id="IPR006867">
    <property type="entry name" value="DUF632"/>
</dbReference>
<feature type="region of interest" description="Disordered" evidence="1">
    <location>
        <begin position="202"/>
        <end position="225"/>
    </location>
</feature>
<gene>
    <name evidence="3" type="ORF">PVAP13_6NG356100</name>
</gene>
<organism evidence="3 4">
    <name type="scientific">Panicum virgatum</name>
    <name type="common">Blackwell switchgrass</name>
    <dbReference type="NCBI Taxonomy" id="38727"/>
    <lineage>
        <taxon>Eukaryota</taxon>
        <taxon>Viridiplantae</taxon>
        <taxon>Streptophyta</taxon>
        <taxon>Embryophyta</taxon>
        <taxon>Tracheophyta</taxon>
        <taxon>Spermatophyta</taxon>
        <taxon>Magnoliopsida</taxon>
        <taxon>Liliopsida</taxon>
        <taxon>Poales</taxon>
        <taxon>Poaceae</taxon>
        <taxon>PACMAD clade</taxon>
        <taxon>Panicoideae</taxon>
        <taxon>Panicodae</taxon>
        <taxon>Paniceae</taxon>
        <taxon>Panicinae</taxon>
        <taxon>Panicum</taxon>
        <taxon>Panicum sect. Hiantes</taxon>
    </lineage>
</organism>
<feature type="compositionally biased region" description="Low complexity" evidence="1">
    <location>
        <begin position="203"/>
        <end position="218"/>
    </location>
</feature>
<keyword evidence="4" id="KW-1185">Reference proteome</keyword>
<feature type="region of interest" description="Disordered" evidence="1">
    <location>
        <begin position="258"/>
        <end position="294"/>
    </location>
</feature>
<feature type="region of interest" description="Disordered" evidence="1">
    <location>
        <begin position="1"/>
        <end position="75"/>
    </location>
</feature>
<feature type="compositionally biased region" description="Acidic residues" evidence="1">
    <location>
        <begin position="1"/>
        <end position="17"/>
    </location>
</feature>
<evidence type="ECO:0000313" key="3">
    <source>
        <dbReference type="EMBL" id="KAG2580565.1"/>
    </source>
</evidence>
<dbReference type="PANTHER" id="PTHR21450:SF48">
    <property type="entry name" value="OS08G0551200 PROTEIN"/>
    <property type="match status" value="1"/>
</dbReference>
<dbReference type="EMBL" id="CM029048">
    <property type="protein sequence ID" value="KAG2580565.1"/>
    <property type="molecule type" value="Genomic_DNA"/>
</dbReference>
<feature type="compositionally biased region" description="Pro residues" evidence="1">
    <location>
        <begin position="31"/>
        <end position="44"/>
    </location>
</feature>
<dbReference type="Pfam" id="PF04782">
    <property type="entry name" value="DUF632"/>
    <property type="match status" value="1"/>
</dbReference>
<dbReference type="Proteomes" id="UP000823388">
    <property type="component" value="Chromosome 6N"/>
</dbReference>
<accession>A0A8T0R606</accession>
<dbReference type="AlphaFoldDB" id="A0A8T0R606"/>
<reference evidence="3" key="1">
    <citation type="submission" date="2020-05" db="EMBL/GenBank/DDBJ databases">
        <title>WGS assembly of Panicum virgatum.</title>
        <authorList>
            <person name="Lovell J.T."/>
            <person name="Jenkins J."/>
            <person name="Shu S."/>
            <person name="Juenger T.E."/>
            <person name="Schmutz J."/>
        </authorList>
    </citation>
    <scope>NUCLEOTIDE SEQUENCE</scope>
    <source>
        <strain evidence="3">AP13</strain>
    </source>
</reference>
<evidence type="ECO:0000313" key="4">
    <source>
        <dbReference type="Proteomes" id="UP000823388"/>
    </source>
</evidence>
<dbReference type="PANTHER" id="PTHR21450">
    <property type="entry name" value="PROTEIN ALTERED PHOSPHATE STARVATION RESPONSE 1"/>
    <property type="match status" value="1"/>
</dbReference>
<feature type="compositionally biased region" description="Pro residues" evidence="1">
    <location>
        <begin position="64"/>
        <end position="75"/>
    </location>
</feature>
<comment type="caution">
    <text evidence="3">The sequence shown here is derived from an EMBL/GenBank/DDBJ whole genome shotgun (WGS) entry which is preliminary data.</text>
</comment>
<evidence type="ECO:0000259" key="2">
    <source>
        <dbReference type="Pfam" id="PF04782"/>
    </source>
</evidence>
<feature type="domain" description="DUF632" evidence="2">
    <location>
        <begin position="333"/>
        <end position="628"/>
    </location>
</feature>